<evidence type="ECO:0000256" key="8">
    <source>
        <dbReference type="ARBA" id="ARBA00023295"/>
    </source>
</evidence>
<evidence type="ECO:0000256" key="1">
    <source>
        <dbReference type="ARBA" id="ARBA00000405"/>
    </source>
</evidence>
<evidence type="ECO:0000256" key="7">
    <source>
        <dbReference type="ARBA" id="ARBA00023277"/>
    </source>
</evidence>
<gene>
    <name evidence="11" type="ORF">B0T18DRAFT_480315</name>
</gene>
<evidence type="ECO:0000256" key="10">
    <source>
        <dbReference type="RuleBase" id="RU361208"/>
    </source>
</evidence>
<protein>
    <recommendedName>
        <fullName evidence="10">Endo-chitosanase</fullName>
        <ecNumber evidence="10">3.2.1.132</ecNumber>
    </recommendedName>
</protein>
<accession>A0AA40K4L7</accession>
<dbReference type="InterPro" id="IPR009939">
    <property type="entry name" value="Chitosanase_fungal"/>
</dbReference>
<feature type="chain" id="PRO_5041488443" description="Endo-chitosanase" evidence="10">
    <location>
        <begin position="22"/>
        <end position="271"/>
    </location>
</feature>
<dbReference type="Proteomes" id="UP001172155">
    <property type="component" value="Unassembled WGS sequence"/>
</dbReference>
<evidence type="ECO:0000256" key="3">
    <source>
        <dbReference type="ARBA" id="ARBA00007799"/>
    </source>
</evidence>
<dbReference type="GO" id="GO:0005576">
    <property type="term" value="C:extracellular region"/>
    <property type="evidence" value="ECO:0007669"/>
    <property type="project" value="UniProtKB-SubCell"/>
</dbReference>
<keyword evidence="8 10" id="KW-0326">Glycosidase</keyword>
<organism evidence="11 12">
    <name type="scientific">Schizothecium vesticola</name>
    <dbReference type="NCBI Taxonomy" id="314040"/>
    <lineage>
        <taxon>Eukaryota</taxon>
        <taxon>Fungi</taxon>
        <taxon>Dikarya</taxon>
        <taxon>Ascomycota</taxon>
        <taxon>Pezizomycotina</taxon>
        <taxon>Sordariomycetes</taxon>
        <taxon>Sordariomycetidae</taxon>
        <taxon>Sordariales</taxon>
        <taxon>Schizotheciaceae</taxon>
        <taxon>Schizothecium</taxon>
    </lineage>
</organism>
<name>A0AA40K4L7_9PEZI</name>
<keyword evidence="5 10" id="KW-0732">Signal</keyword>
<dbReference type="Pfam" id="PF07335">
    <property type="entry name" value="Glyco_hydro_75"/>
    <property type="match status" value="1"/>
</dbReference>
<evidence type="ECO:0000256" key="5">
    <source>
        <dbReference type="ARBA" id="ARBA00022729"/>
    </source>
</evidence>
<comment type="catalytic activity">
    <reaction evidence="1 10">
        <text>Endohydrolysis of beta-(1-&gt;4)-linkages between D-glucosamine residues in a partly acetylated chitosan.</text>
        <dbReference type="EC" id="3.2.1.132"/>
    </reaction>
</comment>
<dbReference type="EC" id="3.2.1.132" evidence="10"/>
<dbReference type="AlphaFoldDB" id="A0AA40K4L7"/>
<comment type="similarity">
    <text evidence="3 10">Belongs to the glycosyl hydrolase 75 family.</text>
</comment>
<dbReference type="PANTHER" id="PTHR42061">
    <property type="entry name" value="ENDO-CHITOSANASE"/>
    <property type="match status" value="1"/>
</dbReference>
<reference evidence="11" key="1">
    <citation type="submission" date="2023-06" db="EMBL/GenBank/DDBJ databases">
        <title>Genome-scale phylogeny and comparative genomics of the fungal order Sordariales.</title>
        <authorList>
            <consortium name="Lawrence Berkeley National Laboratory"/>
            <person name="Hensen N."/>
            <person name="Bonometti L."/>
            <person name="Westerberg I."/>
            <person name="Brannstrom I.O."/>
            <person name="Guillou S."/>
            <person name="Cros-Aarteil S."/>
            <person name="Calhoun S."/>
            <person name="Haridas S."/>
            <person name="Kuo A."/>
            <person name="Mondo S."/>
            <person name="Pangilinan J."/>
            <person name="Riley R."/>
            <person name="LaButti K."/>
            <person name="Andreopoulos B."/>
            <person name="Lipzen A."/>
            <person name="Chen C."/>
            <person name="Yanf M."/>
            <person name="Daum C."/>
            <person name="Ng V."/>
            <person name="Clum A."/>
            <person name="Steindorff A."/>
            <person name="Ohm R."/>
            <person name="Martin F."/>
            <person name="Silar P."/>
            <person name="Natvig D."/>
            <person name="Lalanne C."/>
            <person name="Gautier V."/>
            <person name="Ament-velasquez S.L."/>
            <person name="Kruys A."/>
            <person name="Hutchinson M.I."/>
            <person name="Powell A.J."/>
            <person name="Barry K."/>
            <person name="Miller A.N."/>
            <person name="Grigoriev I.V."/>
            <person name="Debuchy R."/>
            <person name="Gladieux P."/>
            <person name="Thoren M.H."/>
            <person name="Johannesson H."/>
        </authorList>
    </citation>
    <scope>NUCLEOTIDE SEQUENCE</scope>
    <source>
        <strain evidence="11">SMH3187-1</strain>
    </source>
</reference>
<keyword evidence="7" id="KW-0119">Carbohydrate metabolism</keyword>
<keyword evidence="6 10" id="KW-0378">Hydrolase</keyword>
<evidence type="ECO:0000313" key="12">
    <source>
        <dbReference type="Proteomes" id="UP001172155"/>
    </source>
</evidence>
<dbReference type="PANTHER" id="PTHR42061:SF6">
    <property type="entry name" value="ENDO-CHITOSANASE"/>
    <property type="match status" value="1"/>
</dbReference>
<evidence type="ECO:0000256" key="4">
    <source>
        <dbReference type="ARBA" id="ARBA00022525"/>
    </source>
</evidence>
<feature type="signal peptide" evidence="10">
    <location>
        <begin position="1"/>
        <end position="21"/>
    </location>
</feature>
<evidence type="ECO:0000256" key="9">
    <source>
        <dbReference type="ARBA" id="ARBA00023326"/>
    </source>
</evidence>
<evidence type="ECO:0000256" key="2">
    <source>
        <dbReference type="ARBA" id="ARBA00004613"/>
    </source>
</evidence>
<evidence type="ECO:0000313" key="11">
    <source>
        <dbReference type="EMBL" id="KAK0745725.1"/>
    </source>
</evidence>
<comment type="function">
    <text evidence="10">Chitosanase catalyzing the endo-type cleavage of chitosan, the deacylated form of chitin. Chitosanase may be crucial in the degradation of the deacetylated portion of chitin in the fungal cell wall.</text>
</comment>
<dbReference type="GO" id="GO:0000272">
    <property type="term" value="P:polysaccharide catabolic process"/>
    <property type="evidence" value="ECO:0007669"/>
    <property type="project" value="UniProtKB-KW"/>
</dbReference>
<dbReference type="GO" id="GO:0016977">
    <property type="term" value="F:chitosanase activity"/>
    <property type="evidence" value="ECO:0007669"/>
    <property type="project" value="UniProtKB-EC"/>
</dbReference>
<keyword evidence="12" id="KW-1185">Reference proteome</keyword>
<comment type="caution">
    <text evidence="11">The sequence shown here is derived from an EMBL/GenBank/DDBJ whole genome shotgun (WGS) entry which is preliminary data.</text>
</comment>
<evidence type="ECO:0000256" key="6">
    <source>
        <dbReference type="ARBA" id="ARBA00022801"/>
    </source>
</evidence>
<keyword evidence="9 10" id="KW-0624">Polysaccharide degradation</keyword>
<proteinExistence type="inferred from homology"/>
<keyword evidence="4" id="KW-0964">Secreted</keyword>
<dbReference type="EMBL" id="JAUKUD010000004">
    <property type="protein sequence ID" value="KAK0745725.1"/>
    <property type="molecule type" value="Genomic_DNA"/>
</dbReference>
<sequence length="271" mass="28635">MHVMLFKVLLLVATIVSLVTARDVPENLRALYQSVRARGTCSNKLADGFFATDTGPGNFCYCGDHLKSDGIIYIQGQRGALADMDIDCDGALGGPADDGRCSPARSGDFQGQTSFRDTVQSYGIPDLNTYVHPYVVFGNSGRRGWNTFSPSKHGIRPLSIVAVVCGDKLVYGIWGDTNGDDGPRAMVGEAAISLATECYGRKMAGDNGHSDTDVLYIAFTGDDAVPGAHGANWKANSFAEFEASITGLGDSLVAGLTADSGAEKVCGWGWT</sequence>
<comment type="subcellular location">
    <subcellularLocation>
        <location evidence="2 10">Secreted</location>
    </subcellularLocation>
</comment>